<accession>A0A1L7NFW3</accession>
<evidence type="ECO:0000313" key="3">
    <source>
        <dbReference type="EMBL" id="BAW24366.1"/>
    </source>
</evidence>
<dbReference type="Pfam" id="PF02604">
    <property type="entry name" value="PhdYeFM_antitox"/>
    <property type="match status" value="1"/>
</dbReference>
<gene>
    <name evidence="4" type="ORF">A3L25_020140</name>
    <name evidence="3" type="ORF">KF715C_ch37930</name>
</gene>
<protein>
    <recommendedName>
        <fullName evidence="2">Antitoxin</fullName>
    </recommendedName>
</protein>
<evidence type="ECO:0000256" key="1">
    <source>
        <dbReference type="ARBA" id="ARBA00009981"/>
    </source>
</evidence>
<evidence type="ECO:0000256" key="2">
    <source>
        <dbReference type="RuleBase" id="RU362080"/>
    </source>
</evidence>
<name>A0A1L7NFW3_PSEPU</name>
<dbReference type="Gene3D" id="3.40.1620.10">
    <property type="entry name" value="YefM-like domain"/>
    <property type="match status" value="1"/>
</dbReference>
<organism evidence="3 6">
    <name type="scientific">Pseudomonas putida</name>
    <name type="common">Arthrobacter siderocapsulatus</name>
    <dbReference type="NCBI Taxonomy" id="303"/>
    <lineage>
        <taxon>Bacteria</taxon>
        <taxon>Pseudomonadati</taxon>
        <taxon>Pseudomonadota</taxon>
        <taxon>Gammaproteobacteria</taxon>
        <taxon>Pseudomonadales</taxon>
        <taxon>Pseudomonadaceae</taxon>
        <taxon>Pseudomonas</taxon>
    </lineage>
</organism>
<evidence type="ECO:0000313" key="5">
    <source>
        <dbReference type="Proteomes" id="UP000076857"/>
    </source>
</evidence>
<comment type="function">
    <text evidence="2">Antitoxin component of a type II toxin-antitoxin (TA) system.</text>
</comment>
<dbReference type="InterPro" id="IPR036165">
    <property type="entry name" value="YefM-like_sf"/>
</dbReference>
<dbReference type="AlphaFoldDB" id="A0A1L7NFW3"/>
<dbReference type="EMBL" id="CP050951">
    <property type="protein sequence ID" value="QJQ11618.1"/>
    <property type="molecule type" value="Genomic_DNA"/>
</dbReference>
<dbReference type="Proteomes" id="UP000076857">
    <property type="component" value="Chromosome"/>
</dbReference>
<dbReference type="NCBIfam" id="TIGR01552">
    <property type="entry name" value="phd_fam"/>
    <property type="match status" value="1"/>
</dbReference>
<reference evidence="3 6" key="1">
    <citation type="submission" date="2015-11" db="EMBL/GenBank/DDBJ databases">
        <title>Complete genome sequencing of a biphenyl-degrading bacterium, Pseudomonas putida KF715 (=NBRC110667).</title>
        <authorList>
            <person name="Suenaga H."/>
            <person name="Fujihara N."/>
            <person name="Watanabe T."/>
            <person name="Hirose J."/>
            <person name="Kimura N."/>
            <person name="Yamazoe A."/>
            <person name="Hosoyama A."/>
            <person name="Shimodaira J."/>
            <person name="Furukawa K."/>
        </authorList>
    </citation>
    <scope>NUCLEOTIDE SEQUENCE [LARGE SCALE GENOMIC DNA]</scope>
    <source>
        <strain evidence="3 6">KF715</strain>
    </source>
</reference>
<sequence length="50" mass="5632">MLTIIPMSQAHRRLRRLVALVAKGHTFIITKNGKPLVLLDAPKPSDQQEQ</sequence>
<reference evidence="4 5" key="2">
    <citation type="submission" date="2016-04" db="EMBL/GenBank/DDBJ databases">
        <authorList>
            <person name="Qiu J."/>
        </authorList>
    </citation>
    <scope>NUCLEOTIDE SEQUENCE [LARGE SCALE GENOMIC DNA]</scope>
    <source>
        <strain evidence="4 5">JQ581</strain>
    </source>
</reference>
<dbReference type="EMBL" id="AP015029">
    <property type="protein sequence ID" value="BAW24366.1"/>
    <property type="molecule type" value="Genomic_DNA"/>
</dbReference>
<evidence type="ECO:0000313" key="4">
    <source>
        <dbReference type="EMBL" id="QJQ11618.1"/>
    </source>
</evidence>
<dbReference type="Proteomes" id="UP000218731">
    <property type="component" value="Chromosome 1"/>
</dbReference>
<dbReference type="InterPro" id="IPR006442">
    <property type="entry name" value="Antitoxin_Phd/YefM"/>
</dbReference>
<proteinExistence type="inferred from homology"/>
<dbReference type="SUPFAM" id="SSF143120">
    <property type="entry name" value="YefM-like"/>
    <property type="match status" value="1"/>
</dbReference>
<reference evidence="4 5" key="3">
    <citation type="submission" date="2020-04" db="EMBL/GenBank/DDBJ databases">
        <title>Complete genome sequence of Pseudomonas putida strain JQ581.</title>
        <authorList>
            <person name="Mu Y."/>
        </authorList>
    </citation>
    <scope>NUCLEOTIDE SEQUENCE [LARGE SCALE GENOMIC DNA]</scope>
    <source>
        <strain evidence="4 5">JQ581</strain>
    </source>
</reference>
<comment type="similarity">
    <text evidence="1 2">Belongs to the phD/YefM antitoxin family.</text>
</comment>
<evidence type="ECO:0000313" key="6">
    <source>
        <dbReference type="Proteomes" id="UP000218731"/>
    </source>
</evidence>